<feature type="region of interest" description="Disordered" evidence="1">
    <location>
        <begin position="128"/>
        <end position="169"/>
    </location>
</feature>
<accession>A0A2B7YGP3</accession>
<name>A0A2B7YGP3_POLH7</name>
<dbReference type="OrthoDB" id="510958at2759"/>
<sequence>MAPPRQRAANPDDSRSEASSSTKERQGTGSKGRKPANVSGAGGSTSTKDMKIAAAITAANQPLDADGDQQRNELSGISWSSMPLSILHDYRQTYNVSVPSAFSTEISSIVLSQGIGLRSPTAIAARRAQLAASRRKEDVSSSSQQRQSPNPDAASSDSKPPNSLAPSAADASLHRIATLPHGQGRVSKDHLAMSVRKHFNNVGLAEQDAIARFLYKVREEGKGREFRLRFQP</sequence>
<feature type="compositionally biased region" description="Basic and acidic residues" evidence="1">
    <location>
        <begin position="10"/>
        <end position="26"/>
    </location>
</feature>
<dbReference type="Pfam" id="PF13867">
    <property type="entry name" value="SAP30_Sin3_bdg"/>
    <property type="match status" value="1"/>
</dbReference>
<feature type="region of interest" description="Disordered" evidence="1">
    <location>
        <begin position="1"/>
        <end position="46"/>
    </location>
</feature>
<dbReference type="EMBL" id="PDNA01000043">
    <property type="protein sequence ID" value="PGH20088.1"/>
    <property type="molecule type" value="Genomic_DNA"/>
</dbReference>
<dbReference type="Gene3D" id="6.10.160.20">
    <property type="match status" value="1"/>
</dbReference>
<evidence type="ECO:0000259" key="2">
    <source>
        <dbReference type="Pfam" id="PF13867"/>
    </source>
</evidence>
<protein>
    <recommendedName>
        <fullName evidence="2">Histone deacetylase complex subunit SAP30 Sin3 binding domain-containing protein</fullName>
    </recommendedName>
</protein>
<evidence type="ECO:0000256" key="1">
    <source>
        <dbReference type="SAM" id="MobiDB-lite"/>
    </source>
</evidence>
<gene>
    <name evidence="3" type="ORF">AJ80_03738</name>
</gene>
<evidence type="ECO:0000313" key="4">
    <source>
        <dbReference type="Proteomes" id="UP000224634"/>
    </source>
</evidence>
<dbReference type="STRING" id="1447883.A0A2B7YGP3"/>
<evidence type="ECO:0000313" key="3">
    <source>
        <dbReference type="EMBL" id="PGH20088.1"/>
    </source>
</evidence>
<reference evidence="3 4" key="1">
    <citation type="submission" date="2017-10" db="EMBL/GenBank/DDBJ databases">
        <title>Comparative genomics in systemic dimorphic fungi from Ajellomycetaceae.</title>
        <authorList>
            <person name="Munoz J.F."/>
            <person name="Mcewen J.G."/>
            <person name="Clay O.K."/>
            <person name="Cuomo C.A."/>
        </authorList>
    </citation>
    <scope>NUCLEOTIDE SEQUENCE [LARGE SCALE GENOMIC DNA]</scope>
    <source>
        <strain evidence="3 4">UAMH7299</strain>
    </source>
</reference>
<keyword evidence="4" id="KW-1185">Reference proteome</keyword>
<feature type="compositionally biased region" description="Polar residues" evidence="1">
    <location>
        <begin position="149"/>
        <end position="165"/>
    </location>
</feature>
<dbReference type="AlphaFoldDB" id="A0A2B7YGP3"/>
<dbReference type="InterPro" id="IPR038291">
    <property type="entry name" value="SAP30_C_sf"/>
</dbReference>
<comment type="caution">
    <text evidence="3">The sequence shown here is derived from an EMBL/GenBank/DDBJ whole genome shotgun (WGS) entry which is preliminary data.</text>
</comment>
<organism evidence="3 4">
    <name type="scientific">Polytolypa hystricis (strain UAMH7299)</name>
    <dbReference type="NCBI Taxonomy" id="1447883"/>
    <lineage>
        <taxon>Eukaryota</taxon>
        <taxon>Fungi</taxon>
        <taxon>Dikarya</taxon>
        <taxon>Ascomycota</taxon>
        <taxon>Pezizomycotina</taxon>
        <taxon>Eurotiomycetes</taxon>
        <taxon>Eurotiomycetidae</taxon>
        <taxon>Onygenales</taxon>
        <taxon>Onygenales incertae sedis</taxon>
        <taxon>Polytolypa</taxon>
    </lineage>
</organism>
<dbReference type="InterPro" id="IPR025718">
    <property type="entry name" value="SAP30_Sin3-bd"/>
</dbReference>
<proteinExistence type="predicted"/>
<feature type="domain" description="Histone deacetylase complex subunit SAP30 Sin3 binding" evidence="2">
    <location>
        <begin position="186"/>
        <end position="218"/>
    </location>
</feature>
<dbReference type="Proteomes" id="UP000224634">
    <property type="component" value="Unassembled WGS sequence"/>
</dbReference>